<dbReference type="SUPFAM" id="SSF53383">
    <property type="entry name" value="PLP-dependent transferases"/>
    <property type="match status" value="1"/>
</dbReference>
<evidence type="ECO:0000256" key="1">
    <source>
        <dbReference type="ARBA" id="ARBA00001933"/>
    </source>
</evidence>
<dbReference type="PANTHER" id="PTHR43525">
    <property type="entry name" value="PROTEIN MALY"/>
    <property type="match status" value="1"/>
</dbReference>
<name>A0A3E4QRB6_9ACTN</name>
<feature type="domain" description="Aminotransferase class I/classII large" evidence="6">
    <location>
        <begin position="43"/>
        <end position="385"/>
    </location>
</feature>
<dbReference type="AlphaFoldDB" id="A0A3E4QRB6"/>
<keyword evidence="7" id="KW-0808">Transferase</keyword>
<evidence type="ECO:0000256" key="2">
    <source>
        <dbReference type="ARBA" id="ARBA00012224"/>
    </source>
</evidence>
<dbReference type="Gene3D" id="3.90.1150.10">
    <property type="entry name" value="Aspartate Aminotransferase, domain 1"/>
    <property type="match status" value="1"/>
</dbReference>
<comment type="similarity">
    <text evidence="5">Belongs to the class-II pyridoxal-phosphate-dependent aminotransferase family. MalY/PatB cystathionine beta-lyase subfamily.</text>
</comment>
<dbReference type="EC" id="4.4.1.13" evidence="2"/>
<dbReference type="Pfam" id="PF00155">
    <property type="entry name" value="Aminotran_1_2"/>
    <property type="match status" value="1"/>
</dbReference>
<dbReference type="InterPro" id="IPR004839">
    <property type="entry name" value="Aminotransferase_I/II_large"/>
</dbReference>
<dbReference type="RefSeq" id="WP_117679811.1">
    <property type="nucleotide sequence ID" value="NZ_QSRJ01000008.1"/>
</dbReference>
<dbReference type="PANTHER" id="PTHR43525:SF1">
    <property type="entry name" value="PROTEIN MALY"/>
    <property type="match status" value="1"/>
</dbReference>
<proteinExistence type="inferred from homology"/>
<keyword evidence="3" id="KW-0663">Pyridoxal phosphate</keyword>
<evidence type="ECO:0000256" key="4">
    <source>
        <dbReference type="ARBA" id="ARBA00023239"/>
    </source>
</evidence>
<reference evidence="7 8" key="1">
    <citation type="submission" date="2018-08" db="EMBL/GenBank/DDBJ databases">
        <title>A genome reference for cultivated species of the human gut microbiota.</title>
        <authorList>
            <person name="Zou Y."/>
            <person name="Xue W."/>
            <person name="Luo G."/>
        </authorList>
    </citation>
    <scope>NUCLEOTIDE SEQUENCE [LARGE SCALE GENOMIC DNA]</scope>
    <source>
        <strain evidence="7 8">TF08-14</strain>
    </source>
</reference>
<evidence type="ECO:0000259" key="6">
    <source>
        <dbReference type="Pfam" id="PF00155"/>
    </source>
</evidence>
<dbReference type="InterPro" id="IPR015422">
    <property type="entry name" value="PyrdxlP-dep_Trfase_small"/>
</dbReference>
<evidence type="ECO:0000313" key="7">
    <source>
        <dbReference type="EMBL" id="RGL09672.1"/>
    </source>
</evidence>
<evidence type="ECO:0000256" key="3">
    <source>
        <dbReference type="ARBA" id="ARBA00022898"/>
    </source>
</evidence>
<dbReference type="InterPro" id="IPR051798">
    <property type="entry name" value="Class-II_PLP-Dep_Aminotrans"/>
</dbReference>
<dbReference type="CDD" id="cd00609">
    <property type="entry name" value="AAT_like"/>
    <property type="match status" value="1"/>
</dbReference>
<dbReference type="GO" id="GO:0047804">
    <property type="term" value="F:cysteine-S-conjugate beta-lyase activity"/>
    <property type="evidence" value="ECO:0007669"/>
    <property type="project" value="UniProtKB-EC"/>
</dbReference>
<dbReference type="GO" id="GO:0008483">
    <property type="term" value="F:transaminase activity"/>
    <property type="evidence" value="ECO:0007669"/>
    <property type="project" value="UniProtKB-KW"/>
</dbReference>
<organism evidence="7 8">
    <name type="scientific">Collinsella tanakaei</name>
    <dbReference type="NCBI Taxonomy" id="626935"/>
    <lineage>
        <taxon>Bacteria</taxon>
        <taxon>Bacillati</taxon>
        <taxon>Actinomycetota</taxon>
        <taxon>Coriobacteriia</taxon>
        <taxon>Coriobacteriales</taxon>
        <taxon>Coriobacteriaceae</taxon>
        <taxon>Collinsella</taxon>
    </lineage>
</organism>
<protein>
    <recommendedName>
        <fullName evidence="2">cysteine-S-conjugate beta-lyase</fullName>
        <ecNumber evidence="2">4.4.1.13</ecNumber>
    </recommendedName>
</protein>
<dbReference type="EMBL" id="QSRJ01000008">
    <property type="protein sequence ID" value="RGL09672.1"/>
    <property type="molecule type" value="Genomic_DNA"/>
</dbReference>
<sequence length="396" mass="45518">MSAKFDFDVMADRSLDHARKWDREIIQQKFPYAKEDYIPMWIADMDFPAAPAVRKALVEVAENGAYGYGYAHDGFYNAVMSWQHRRHNVDVERDWITLAYGTVPTIHYLYQAFCQPNDCVILNTPVYDPFGYAAHNNGFRIISNPLIYQDRTYYIDFALFEEQMQRFHPRIHLFCSPHNPGGRIWTLEEIERVAEICYKNNCLLVVDEVHCEHIMSGDFHSALQLPDRYLDNLIVLTSPNKGFNLGGLKTSYSMIPSARVRDVFRHRLEMNSITSPNTFGCAAIIAAYNEGEEWLDAITDYLRESYKQTADFIESRMKGWELMHMQASYLPWVNISGTGATATELCEHMAREAGVIVGDGTFYVDNGSQFIRLNLGCPRALSSEALLRMEAHQLVR</sequence>
<keyword evidence="4" id="KW-0456">Lyase</keyword>
<accession>A0A3E4QRB6</accession>
<comment type="cofactor">
    <cofactor evidence="1">
        <name>pyridoxal 5'-phosphate</name>
        <dbReference type="ChEBI" id="CHEBI:597326"/>
    </cofactor>
</comment>
<dbReference type="Gene3D" id="3.40.640.10">
    <property type="entry name" value="Type I PLP-dependent aspartate aminotransferase-like (Major domain)"/>
    <property type="match status" value="1"/>
</dbReference>
<dbReference type="InterPro" id="IPR015421">
    <property type="entry name" value="PyrdxlP-dep_Trfase_major"/>
</dbReference>
<keyword evidence="7" id="KW-0032">Aminotransferase</keyword>
<dbReference type="GO" id="GO:0030170">
    <property type="term" value="F:pyridoxal phosphate binding"/>
    <property type="evidence" value="ECO:0007669"/>
    <property type="project" value="InterPro"/>
</dbReference>
<gene>
    <name evidence="7" type="ORF">DXC81_07210</name>
</gene>
<comment type="caution">
    <text evidence="7">The sequence shown here is derived from an EMBL/GenBank/DDBJ whole genome shotgun (WGS) entry which is preliminary data.</text>
</comment>
<evidence type="ECO:0000313" key="8">
    <source>
        <dbReference type="Proteomes" id="UP000260943"/>
    </source>
</evidence>
<evidence type="ECO:0000256" key="5">
    <source>
        <dbReference type="ARBA" id="ARBA00037974"/>
    </source>
</evidence>
<dbReference type="Proteomes" id="UP000260943">
    <property type="component" value="Unassembled WGS sequence"/>
</dbReference>
<dbReference type="InterPro" id="IPR015424">
    <property type="entry name" value="PyrdxlP-dep_Trfase"/>
</dbReference>